<dbReference type="PANTHER" id="PTHR43735:SF3">
    <property type="entry name" value="FERROPTOSIS SUPPRESSOR PROTEIN 1"/>
    <property type="match status" value="1"/>
</dbReference>
<keyword evidence="2" id="KW-0285">Flavoprotein</keyword>
<evidence type="ECO:0000259" key="5">
    <source>
        <dbReference type="Pfam" id="PF07992"/>
    </source>
</evidence>
<dbReference type="SUPFAM" id="SSF51905">
    <property type="entry name" value="FAD/NAD(P)-binding domain"/>
    <property type="match status" value="1"/>
</dbReference>
<dbReference type="InterPro" id="IPR036188">
    <property type="entry name" value="FAD/NAD-bd_sf"/>
</dbReference>
<evidence type="ECO:0000313" key="6">
    <source>
        <dbReference type="EMBL" id="KAF8898055.1"/>
    </source>
</evidence>
<reference evidence="6" key="1">
    <citation type="submission" date="2020-11" db="EMBL/GenBank/DDBJ databases">
        <authorList>
            <consortium name="DOE Joint Genome Institute"/>
            <person name="Ahrendt S."/>
            <person name="Riley R."/>
            <person name="Andreopoulos W."/>
            <person name="LaButti K."/>
            <person name="Pangilinan J."/>
            <person name="Ruiz-duenas F.J."/>
            <person name="Barrasa J.M."/>
            <person name="Sanchez-Garcia M."/>
            <person name="Camarero S."/>
            <person name="Miyauchi S."/>
            <person name="Serrano A."/>
            <person name="Linde D."/>
            <person name="Babiker R."/>
            <person name="Drula E."/>
            <person name="Ayuso-Fernandez I."/>
            <person name="Pacheco R."/>
            <person name="Padilla G."/>
            <person name="Ferreira P."/>
            <person name="Barriuso J."/>
            <person name="Kellner H."/>
            <person name="Castanera R."/>
            <person name="Alfaro M."/>
            <person name="Ramirez L."/>
            <person name="Pisabarro A.G."/>
            <person name="Kuo A."/>
            <person name="Tritt A."/>
            <person name="Lipzen A."/>
            <person name="He G."/>
            <person name="Yan M."/>
            <person name="Ng V."/>
            <person name="Cullen D."/>
            <person name="Martin F."/>
            <person name="Rosso M.-N."/>
            <person name="Henrissat B."/>
            <person name="Hibbett D."/>
            <person name="Martinez A.T."/>
            <person name="Grigoriev I.V."/>
        </authorList>
    </citation>
    <scope>NUCLEOTIDE SEQUENCE</scope>
    <source>
        <strain evidence="6">AH 44721</strain>
    </source>
</reference>
<dbReference type="EMBL" id="JADNYJ010000056">
    <property type="protein sequence ID" value="KAF8898055.1"/>
    <property type="molecule type" value="Genomic_DNA"/>
</dbReference>
<comment type="caution">
    <text evidence="6">The sequence shown here is derived from an EMBL/GenBank/DDBJ whole genome shotgun (WGS) entry which is preliminary data.</text>
</comment>
<keyword evidence="4" id="KW-0560">Oxidoreductase</keyword>
<dbReference type="PRINTS" id="PR00411">
    <property type="entry name" value="PNDRDTASEI"/>
</dbReference>
<evidence type="ECO:0000256" key="1">
    <source>
        <dbReference type="ARBA" id="ARBA00006442"/>
    </source>
</evidence>
<dbReference type="PRINTS" id="PR00368">
    <property type="entry name" value="FADPNR"/>
</dbReference>
<gene>
    <name evidence="6" type="ORF">CPB84DRAFT_1781286</name>
</gene>
<dbReference type="AlphaFoldDB" id="A0A9P5NLB3"/>
<evidence type="ECO:0000256" key="3">
    <source>
        <dbReference type="ARBA" id="ARBA00022827"/>
    </source>
</evidence>
<feature type="domain" description="FAD/NAD(P)-binding" evidence="5">
    <location>
        <begin position="7"/>
        <end position="300"/>
    </location>
</feature>
<comment type="similarity">
    <text evidence="1">Belongs to the FAD-dependent oxidoreductase family.</text>
</comment>
<sequence length="378" mass="40738">MAAEPQNIVIVGGGCAGLSVFNALHAKLSKVSSSTKTSLTLITSRPFFTHIPALLRTAVTSEGHLEEQVLMPLTAERFTQGNNKLIVASVVNVVDDSVQGQHHVVLDNGEIVSFSVLVLAPGSIWEGPIDLPNSKAEVIEKFQSWRDRFAKAKDIVLVGGGAIGTELAGEIKDLDSTKNVTIVHSNALLFNESYPDRWRNKGAQTFRDRGINIVLDDFVDDIEIKDGNVHTRSGKSIKADLIIPTRGPRPNTSFLSSLDNGDALTKAGYVKVLPTLQLVNHPRIFAAGDVIEWNEQKQAGKVTGHASVAVNNILVLLGQAKALQQYKSGPELIVITNGKNGGTGYAGVLWGIILGNWLCKVIKSKALLINMMKSTLQL</sequence>
<organism evidence="6 7">
    <name type="scientific">Gymnopilus junonius</name>
    <name type="common">Spectacular rustgill mushroom</name>
    <name type="synonym">Gymnopilus spectabilis subsp. junonius</name>
    <dbReference type="NCBI Taxonomy" id="109634"/>
    <lineage>
        <taxon>Eukaryota</taxon>
        <taxon>Fungi</taxon>
        <taxon>Dikarya</taxon>
        <taxon>Basidiomycota</taxon>
        <taxon>Agaricomycotina</taxon>
        <taxon>Agaricomycetes</taxon>
        <taxon>Agaricomycetidae</taxon>
        <taxon>Agaricales</taxon>
        <taxon>Agaricineae</taxon>
        <taxon>Hymenogastraceae</taxon>
        <taxon>Gymnopilus</taxon>
    </lineage>
</organism>
<evidence type="ECO:0000256" key="4">
    <source>
        <dbReference type="ARBA" id="ARBA00023002"/>
    </source>
</evidence>
<dbReference type="GO" id="GO:0004174">
    <property type="term" value="F:electron-transferring-flavoprotein dehydrogenase activity"/>
    <property type="evidence" value="ECO:0007669"/>
    <property type="project" value="TreeGrafter"/>
</dbReference>
<proteinExistence type="inferred from homology"/>
<dbReference type="InterPro" id="IPR023753">
    <property type="entry name" value="FAD/NAD-binding_dom"/>
</dbReference>
<name>A0A9P5NLB3_GYMJU</name>
<keyword evidence="3" id="KW-0274">FAD</keyword>
<dbReference type="Gene3D" id="3.50.50.100">
    <property type="match status" value="1"/>
</dbReference>
<dbReference type="OrthoDB" id="202203at2759"/>
<protein>
    <recommendedName>
        <fullName evidence="5">FAD/NAD(P)-binding domain-containing protein</fullName>
    </recommendedName>
</protein>
<evidence type="ECO:0000313" key="7">
    <source>
        <dbReference type="Proteomes" id="UP000724874"/>
    </source>
</evidence>
<evidence type="ECO:0000256" key="2">
    <source>
        <dbReference type="ARBA" id="ARBA00022630"/>
    </source>
</evidence>
<dbReference type="Proteomes" id="UP000724874">
    <property type="component" value="Unassembled WGS sequence"/>
</dbReference>
<accession>A0A9P5NLB3</accession>
<dbReference type="GO" id="GO:0050660">
    <property type="term" value="F:flavin adenine dinucleotide binding"/>
    <property type="evidence" value="ECO:0007669"/>
    <property type="project" value="TreeGrafter"/>
</dbReference>
<dbReference type="PANTHER" id="PTHR43735">
    <property type="entry name" value="APOPTOSIS-INDUCING FACTOR 1"/>
    <property type="match status" value="1"/>
</dbReference>
<keyword evidence="7" id="KW-1185">Reference proteome</keyword>
<dbReference type="Pfam" id="PF07992">
    <property type="entry name" value="Pyr_redox_2"/>
    <property type="match status" value="1"/>
</dbReference>
<dbReference type="GO" id="GO:0005737">
    <property type="term" value="C:cytoplasm"/>
    <property type="evidence" value="ECO:0007669"/>
    <property type="project" value="TreeGrafter"/>
</dbReference>